<dbReference type="GO" id="GO:0006260">
    <property type="term" value="P:DNA replication"/>
    <property type="evidence" value="ECO:0007669"/>
    <property type="project" value="UniProtKB-KW"/>
</dbReference>
<dbReference type="RefSeq" id="WP_107303154.1">
    <property type="nucleotide sequence ID" value="NZ_AP024852.1"/>
</dbReference>
<keyword evidence="4" id="KW-0540">Nuclease</keyword>
<gene>
    <name evidence="8" type="ORF">C9I94_23870</name>
</gene>
<evidence type="ECO:0000256" key="2">
    <source>
        <dbReference type="ARBA" id="ARBA00009260"/>
    </source>
</evidence>
<organism evidence="8 9">
    <name type="scientific">Photobacterium swingsii</name>
    <dbReference type="NCBI Taxonomy" id="680026"/>
    <lineage>
        <taxon>Bacteria</taxon>
        <taxon>Pseudomonadati</taxon>
        <taxon>Pseudomonadota</taxon>
        <taxon>Gammaproteobacteria</taxon>
        <taxon>Vibrionales</taxon>
        <taxon>Vibrionaceae</taxon>
        <taxon>Photobacterium</taxon>
    </lineage>
</organism>
<comment type="similarity">
    <text evidence="2">Belongs to the phage GPA family.</text>
</comment>
<dbReference type="Pfam" id="PF05840">
    <property type="entry name" value="Phage_GPA"/>
    <property type="match status" value="1"/>
</dbReference>
<dbReference type="OrthoDB" id="5568266at2"/>
<feature type="domain" description="Replication gene A protein-like" evidence="7">
    <location>
        <begin position="177"/>
        <end position="444"/>
    </location>
</feature>
<dbReference type="InterPro" id="IPR008766">
    <property type="entry name" value="Replication_gene_A-like"/>
</dbReference>
<keyword evidence="5" id="KW-0255">Endonuclease</keyword>
<evidence type="ECO:0000313" key="8">
    <source>
        <dbReference type="EMBL" id="PSW19112.1"/>
    </source>
</evidence>
<keyword evidence="6" id="KW-0378">Hydrolase</keyword>
<evidence type="ECO:0000256" key="1">
    <source>
        <dbReference type="ARBA" id="ARBA00003293"/>
    </source>
</evidence>
<dbReference type="GO" id="GO:0004519">
    <property type="term" value="F:endonuclease activity"/>
    <property type="evidence" value="ECO:0007669"/>
    <property type="project" value="UniProtKB-KW"/>
</dbReference>
<keyword evidence="9" id="KW-1185">Reference proteome</keyword>
<protein>
    <recommendedName>
        <fullName evidence="7">Replication gene A protein-like domain-containing protein</fullName>
    </recommendedName>
</protein>
<dbReference type="AlphaFoldDB" id="A0A2T3NS89"/>
<dbReference type="Proteomes" id="UP000240481">
    <property type="component" value="Unassembled WGS sequence"/>
</dbReference>
<evidence type="ECO:0000256" key="6">
    <source>
        <dbReference type="ARBA" id="ARBA00022801"/>
    </source>
</evidence>
<accession>A0A2T3NS89</accession>
<evidence type="ECO:0000256" key="4">
    <source>
        <dbReference type="ARBA" id="ARBA00022722"/>
    </source>
</evidence>
<evidence type="ECO:0000256" key="5">
    <source>
        <dbReference type="ARBA" id="ARBA00022759"/>
    </source>
</evidence>
<dbReference type="EMBL" id="PYLZ01000021">
    <property type="protein sequence ID" value="PSW19112.1"/>
    <property type="molecule type" value="Genomic_DNA"/>
</dbReference>
<keyword evidence="3" id="KW-0235">DNA replication</keyword>
<sequence length="634" mass="72983">MKTYNQNTKNSLKALPPSLRVELAQYVVKNQRTNPELCVVTEQRADYGLLTPREQVFDFANQVRAQFKLPADIKTYLDKASAARFRKYGFKRAISFIESRAKAAHAALAVLPEPFWCVNTEYKCARLADELAGRARMHLDLAVKKGLSPLDTLREINEFTGLALWMPQFEPSEGCDEEVYFSIIVRAIDDSVWKRSIQKQVVAAFENARRAAGMVSDNTSPYASYSACQWLKGRQEKQREWLEMMAIENEDGEQFSMTDIHDASVANPENRRNELMTRIAGCQEYADEQDHVAVFVTMTAAGKYHRLKKRGKYWVENPNWNGQGTQAAHDWLSLSWQRFRGASDRTTKTRERLTYYGMRVVEPHIDGTPHWHAVFFMPFEQVSQFTALIQFYQFQRDRDELFFDDGKPKAKAMQARVKVDVIDRSQGDAVAYIAKYISKNIDGYGLDGLSDLDSKKTKLLEVVNNVTAWARCFNFRQFQFQKTPSVTVWRELRRIEGEQEYSLFERARRAADFGFFSAYFDYMGGHRVSQRERPITLYKEPTENRYGEPTEKVTGVTGVGITVFTHEHEWKMVKLDAPQSDAGALALLGDGHPRPWTCVNNCTQGKPLTKQERIVSKFFLHLELDRGHVELFST</sequence>
<evidence type="ECO:0000259" key="7">
    <source>
        <dbReference type="Pfam" id="PF05840"/>
    </source>
</evidence>
<reference evidence="8 9" key="1">
    <citation type="submission" date="2018-01" db="EMBL/GenBank/DDBJ databases">
        <title>Whole genome sequencing of Histamine producing bacteria.</title>
        <authorList>
            <person name="Butler K."/>
        </authorList>
    </citation>
    <scope>NUCLEOTIDE SEQUENCE [LARGE SCALE GENOMIC DNA]</scope>
    <source>
        <strain evidence="8 9">DSM 24669</strain>
    </source>
</reference>
<evidence type="ECO:0000313" key="9">
    <source>
        <dbReference type="Proteomes" id="UP000240481"/>
    </source>
</evidence>
<name>A0A2T3NS89_9GAMM</name>
<proteinExistence type="inferred from homology"/>
<comment type="function">
    <text evidence="1">Possible endonuclease which induces a single-strand cut and initiates DNA replication.</text>
</comment>
<evidence type="ECO:0000256" key="3">
    <source>
        <dbReference type="ARBA" id="ARBA00022705"/>
    </source>
</evidence>
<dbReference type="GO" id="GO:0016787">
    <property type="term" value="F:hydrolase activity"/>
    <property type="evidence" value="ECO:0007669"/>
    <property type="project" value="UniProtKB-KW"/>
</dbReference>
<comment type="caution">
    <text evidence="8">The sequence shown here is derived from an EMBL/GenBank/DDBJ whole genome shotgun (WGS) entry which is preliminary data.</text>
</comment>